<dbReference type="EMBL" id="RDQH01000341">
    <property type="protein sequence ID" value="RXH75819.1"/>
    <property type="molecule type" value="Genomic_DNA"/>
</dbReference>
<organism evidence="2 3">
    <name type="scientific">Malus domestica</name>
    <name type="common">Apple</name>
    <name type="synonym">Pyrus malus</name>
    <dbReference type="NCBI Taxonomy" id="3750"/>
    <lineage>
        <taxon>Eukaryota</taxon>
        <taxon>Viridiplantae</taxon>
        <taxon>Streptophyta</taxon>
        <taxon>Embryophyta</taxon>
        <taxon>Tracheophyta</taxon>
        <taxon>Spermatophyta</taxon>
        <taxon>Magnoliopsida</taxon>
        <taxon>eudicotyledons</taxon>
        <taxon>Gunneridae</taxon>
        <taxon>Pentapetalae</taxon>
        <taxon>rosids</taxon>
        <taxon>fabids</taxon>
        <taxon>Rosales</taxon>
        <taxon>Rosaceae</taxon>
        <taxon>Amygdaloideae</taxon>
        <taxon>Maleae</taxon>
        <taxon>Malus</taxon>
    </lineage>
</organism>
<comment type="caution">
    <text evidence="2">The sequence shown here is derived from an EMBL/GenBank/DDBJ whole genome shotgun (WGS) entry which is preliminary data.</text>
</comment>
<reference evidence="2 3" key="1">
    <citation type="submission" date="2018-10" db="EMBL/GenBank/DDBJ databases">
        <title>A high-quality apple genome assembly.</title>
        <authorList>
            <person name="Hu J."/>
        </authorList>
    </citation>
    <scope>NUCLEOTIDE SEQUENCE [LARGE SCALE GENOMIC DNA]</scope>
    <source>
        <strain evidence="3">cv. HFTH1</strain>
        <tissue evidence="2">Young leaf</tissue>
    </source>
</reference>
<dbReference type="Proteomes" id="UP000290289">
    <property type="component" value="Chromosome 15"/>
</dbReference>
<evidence type="ECO:0000256" key="1">
    <source>
        <dbReference type="SAM" id="MobiDB-lite"/>
    </source>
</evidence>
<proteinExistence type="predicted"/>
<sequence>MGEPLTHIDLATFLEMPVGKKPQTVTATHAHPRMISPVWRLSPSHNGSTLYDSYEFRAMTHQLNKAILVSKASLQGLSRIAKRRAKTPKRAITEDQKPPSCTTAGDQK</sequence>
<keyword evidence="3" id="KW-1185">Reference proteome</keyword>
<protein>
    <submittedName>
        <fullName evidence="2">Uncharacterized protein</fullName>
    </submittedName>
</protein>
<feature type="region of interest" description="Disordered" evidence="1">
    <location>
        <begin position="81"/>
        <end position="108"/>
    </location>
</feature>
<feature type="compositionally biased region" description="Polar residues" evidence="1">
    <location>
        <begin position="99"/>
        <end position="108"/>
    </location>
</feature>
<dbReference type="AlphaFoldDB" id="A0A498HYW1"/>
<gene>
    <name evidence="2" type="ORF">DVH24_039518</name>
</gene>
<accession>A0A498HYW1</accession>
<evidence type="ECO:0000313" key="2">
    <source>
        <dbReference type="EMBL" id="RXH75819.1"/>
    </source>
</evidence>
<evidence type="ECO:0000313" key="3">
    <source>
        <dbReference type="Proteomes" id="UP000290289"/>
    </source>
</evidence>
<name>A0A498HYW1_MALDO</name>